<dbReference type="Proteomes" id="UP000051861">
    <property type="component" value="Unassembled WGS sequence"/>
</dbReference>
<evidence type="ECO:0000256" key="1">
    <source>
        <dbReference type="SAM" id="MobiDB-lite"/>
    </source>
</evidence>
<organism evidence="2 3">
    <name type="scientific">candidate division WOR-1 bacterium DG_54_3</name>
    <dbReference type="NCBI Taxonomy" id="1703775"/>
    <lineage>
        <taxon>Bacteria</taxon>
        <taxon>Bacillati</taxon>
        <taxon>Saganbacteria</taxon>
    </lineage>
</organism>
<protein>
    <submittedName>
        <fullName evidence="2">Uncharacterized protein</fullName>
    </submittedName>
</protein>
<gene>
    <name evidence="2" type="ORF">AMJ44_11060</name>
</gene>
<reference evidence="2 3" key="1">
    <citation type="journal article" date="2015" name="Microbiome">
        <title>Genomic resolution of linkages in carbon, nitrogen, and sulfur cycling among widespread estuary sediment bacteria.</title>
        <authorList>
            <person name="Baker B.J."/>
            <person name="Lazar C.S."/>
            <person name="Teske A.P."/>
            <person name="Dick G.J."/>
        </authorList>
    </citation>
    <scope>NUCLEOTIDE SEQUENCE [LARGE SCALE GENOMIC DNA]</scope>
    <source>
        <strain evidence="2">DG_54_3</strain>
    </source>
</reference>
<dbReference type="EMBL" id="LIZX01000137">
    <property type="protein sequence ID" value="KPJ65075.1"/>
    <property type="molecule type" value="Genomic_DNA"/>
</dbReference>
<sequence length="465" mass="52101">MSEFSGFSFLKLISPTQIPGKPSQKKISPKDTPRFSFLNSFKKVAQQKPIDAHKIGRISLRKELQTTKNKPMLEPINATETPSKLITDPKVTSEAPKSEPVIRPVYIPETSREFVTNPIIKSETPESRFVMTPISEPQIYEPQINELQTSQLLQISERDPVITPINGDGNYNDNISETTSSDRVIRPGNTSETSQTEQTDGPKIYPRNIIIEDVPITYPQITNGCGLAALETVMSYYGENIVKLVDPPLDIGLDPLYLKEMTGDKMDVCMVNNWSIENLVSCLRAGIPVIMLGINGGPRGDEVFTLEDIPYNFSRGHWNVLVGREFDENGNPIYIMHDSNSPVPLRWTEEELFTNCDHNIIPGGHRFCMAMAPKNSYKAAQLENILGGDRISNSFRNTLDIVHTMYEAYYEARGPLIDIFTDMSDIAARFQNIVEDILGTTANAFEDAWDATTDAIEDAVNWLFG</sequence>
<feature type="region of interest" description="Disordered" evidence="1">
    <location>
        <begin position="164"/>
        <end position="201"/>
    </location>
</feature>
<name>A0A0S7XS74_UNCSA</name>
<dbReference type="AlphaFoldDB" id="A0A0S7XS74"/>
<proteinExistence type="predicted"/>
<feature type="compositionally biased region" description="Polar residues" evidence="1">
    <location>
        <begin position="169"/>
        <end position="199"/>
    </location>
</feature>
<evidence type="ECO:0000313" key="2">
    <source>
        <dbReference type="EMBL" id="KPJ65075.1"/>
    </source>
</evidence>
<evidence type="ECO:0000313" key="3">
    <source>
        <dbReference type="Proteomes" id="UP000051861"/>
    </source>
</evidence>
<accession>A0A0S7XS74</accession>
<comment type="caution">
    <text evidence="2">The sequence shown here is derived from an EMBL/GenBank/DDBJ whole genome shotgun (WGS) entry which is preliminary data.</text>
</comment>